<reference evidence="9" key="1">
    <citation type="journal article" date="2017" name="Plant J.">
        <title>The pomegranate (Punica granatum L.) genome and the genomics of punicalagin biosynthesis.</title>
        <authorList>
            <person name="Qin G."/>
            <person name="Xu C."/>
            <person name="Ming R."/>
            <person name="Tang H."/>
            <person name="Guyot R."/>
            <person name="Kramer E.M."/>
            <person name="Hu Y."/>
            <person name="Yi X."/>
            <person name="Qi Y."/>
            <person name="Xu X."/>
            <person name="Gao Z."/>
            <person name="Pan H."/>
            <person name="Jian J."/>
            <person name="Tian Y."/>
            <person name="Yue Z."/>
            <person name="Xu Y."/>
        </authorList>
    </citation>
    <scope>NUCLEOTIDE SEQUENCE [LARGE SCALE GENOMIC DNA]</scope>
    <source>
        <strain evidence="9">cv. Dabenzi</strain>
    </source>
</reference>
<evidence type="ECO:0000256" key="7">
    <source>
        <dbReference type="ARBA" id="ARBA00023033"/>
    </source>
</evidence>
<evidence type="ECO:0000256" key="2">
    <source>
        <dbReference type="ARBA" id="ARBA00010617"/>
    </source>
</evidence>
<evidence type="ECO:0000256" key="3">
    <source>
        <dbReference type="ARBA" id="ARBA00022617"/>
    </source>
</evidence>
<comment type="cofactor">
    <cofactor evidence="1">
        <name>heme</name>
        <dbReference type="ChEBI" id="CHEBI:30413"/>
    </cofactor>
</comment>
<keyword evidence="7" id="KW-0503">Monooxygenase</keyword>
<dbReference type="AlphaFoldDB" id="A0A218WUR1"/>
<dbReference type="Proteomes" id="UP000197138">
    <property type="component" value="Unassembled WGS sequence"/>
</dbReference>
<evidence type="ECO:0000313" key="8">
    <source>
        <dbReference type="EMBL" id="OWM75971.1"/>
    </source>
</evidence>
<proteinExistence type="inferred from homology"/>
<dbReference type="PANTHER" id="PTHR24296">
    <property type="entry name" value="CYTOCHROME P450"/>
    <property type="match status" value="1"/>
</dbReference>
<dbReference type="EMBL" id="MTKT01003224">
    <property type="protein sequence ID" value="OWM75971.1"/>
    <property type="molecule type" value="Genomic_DNA"/>
</dbReference>
<gene>
    <name evidence="8" type="ORF">CDL15_Pgr009616</name>
</gene>
<keyword evidence="3" id="KW-0349">Heme</keyword>
<evidence type="ECO:0000313" key="9">
    <source>
        <dbReference type="Proteomes" id="UP000197138"/>
    </source>
</evidence>
<comment type="caution">
    <text evidence="8">The sequence shown here is derived from an EMBL/GenBank/DDBJ whole genome shotgun (WGS) entry which is preliminary data.</text>
</comment>
<keyword evidence="5" id="KW-0560">Oxidoreductase</keyword>
<accession>A0A218WUR1</accession>
<keyword evidence="4" id="KW-0479">Metal-binding</keyword>
<evidence type="ECO:0000256" key="5">
    <source>
        <dbReference type="ARBA" id="ARBA00023002"/>
    </source>
</evidence>
<evidence type="ECO:0000256" key="6">
    <source>
        <dbReference type="ARBA" id="ARBA00023004"/>
    </source>
</evidence>
<organism evidence="8 9">
    <name type="scientific">Punica granatum</name>
    <name type="common">Pomegranate</name>
    <dbReference type="NCBI Taxonomy" id="22663"/>
    <lineage>
        <taxon>Eukaryota</taxon>
        <taxon>Viridiplantae</taxon>
        <taxon>Streptophyta</taxon>
        <taxon>Embryophyta</taxon>
        <taxon>Tracheophyta</taxon>
        <taxon>Spermatophyta</taxon>
        <taxon>Magnoliopsida</taxon>
        <taxon>eudicotyledons</taxon>
        <taxon>Gunneridae</taxon>
        <taxon>Pentapetalae</taxon>
        <taxon>rosids</taxon>
        <taxon>malvids</taxon>
        <taxon>Myrtales</taxon>
        <taxon>Lythraceae</taxon>
        <taxon>Punica</taxon>
    </lineage>
</organism>
<keyword evidence="6" id="KW-0408">Iron</keyword>
<comment type="similarity">
    <text evidence="2">Belongs to the cytochrome P450 family.</text>
</comment>
<dbReference type="GO" id="GO:0004497">
    <property type="term" value="F:monooxygenase activity"/>
    <property type="evidence" value="ECO:0007669"/>
    <property type="project" value="UniProtKB-KW"/>
</dbReference>
<protein>
    <submittedName>
        <fullName evidence="8">Uncharacterized protein</fullName>
    </submittedName>
</protein>
<dbReference type="GO" id="GO:0046872">
    <property type="term" value="F:metal ion binding"/>
    <property type="evidence" value="ECO:0007669"/>
    <property type="project" value="UniProtKB-KW"/>
</dbReference>
<name>A0A218WUR1_PUNGR</name>
<evidence type="ECO:0000256" key="4">
    <source>
        <dbReference type="ARBA" id="ARBA00022723"/>
    </source>
</evidence>
<evidence type="ECO:0000256" key="1">
    <source>
        <dbReference type="ARBA" id="ARBA00001971"/>
    </source>
</evidence>
<sequence>MKRRIQWTSDLILFSPNAKYVLHRPLGHGQVLTGKPATVQHILKTHFSYYQKGDLFQTALRDMLGDGFLNADERGKRFGLWSLVAGYRSPGKITIFSLSLPEGRRPRKLTFD</sequence>